<name>A0A233S068_STRDA</name>
<dbReference type="RefSeq" id="WP_094221904.1">
    <property type="nucleotide sequence ID" value="NZ_MCGQ01000049.1"/>
</dbReference>
<dbReference type="EMBL" id="MCGQ01000049">
    <property type="protein sequence ID" value="OXY89026.1"/>
    <property type="molecule type" value="Genomic_DNA"/>
</dbReference>
<sequence>MTSLTEADQDGIHAAALSTVLLRVLTGIGLAQLGLSTALLTPVFLTLPEKMSAITPNRKAQALSLVLVFGAIFALLAALLFGHLSDRTTSRFGMRRPWVVGGLVSTGVGFSLITASTTVTAVLAGWCLVQHRSWPSAAATTRPRCSSPPPSSP</sequence>
<evidence type="ECO:0000313" key="2">
    <source>
        <dbReference type="EMBL" id="OXY89026.1"/>
    </source>
</evidence>
<dbReference type="Proteomes" id="UP000215483">
    <property type="component" value="Unassembled WGS sequence"/>
</dbReference>
<feature type="transmembrane region" description="Helical" evidence="1">
    <location>
        <begin position="20"/>
        <end position="41"/>
    </location>
</feature>
<feature type="transmembrane region" description="Helical" evidence="1">
    <location>
        <begin position="104"/>
        <end position="129"/>
    </location>
</feature>
<keyword evidence="1" id="KW-0812">Transmembrane</keyword>
<accession>A0A233S068</accession>
<gene>
    <name evidence="2" type="ORF">BEK98_40170</name>
</gene>
<dbReference type="SUPFAM" id="SSF103473">
    <property type="entry name" value="MFS general substrate transporter"/>
    <property type="match status" value="1"/>
</dbReference>
<dbReference type="InterPro" id="IPR036259">
    <property type="entry name" value="MFS_trans_sf"/>
</dbReference>
<evidence type="ECO:0000256" key="1">
    <source>
        <dbReference type="SAM" id="Phobius"/>
    </source>
</evidence>
<evidence type="ECO:0000313" key="3">
    <source>
        <dbReference type="Proteomes" id="UP000215483"/>
    </source>
</evidence>
<feature type="transmembrane region" description="Helical" evidence="1">
    <location>
        <begin position="62"/>
        <end position="84"/>
    </location>
</feature>
<keyword evidence="1" id="KW-1133">Transmembrane helix</keyword>
<reference evidence="2 3" key="1">
    <citation type="submission" date="2016-07" db="EMBL/GenBank/DDBJ databases">
        <title>Draft genome of Streptomyces diastatochromogenes.</title>
        <authorList>
            <person name="Podduturi R."/>
            <person name="Lukassen M.B."/>
            <person name="Clausen N."/>
            <person name="Nielsen J.L."/>
            <person name="Jorgensen N.O."/>
        </authorList>
    </citation>
    <scope>NUCLEOTIDE SEQUENCE [LARGE SCALE GENOMIC DNA]</scope>
    <source>
        <strain evidence="2 3">DSM 40608</strain>
    </source>
</reference>
<dbReference type="AlphaFoldDB" id="A0A233S068"/>
<keyword evidence="3" id="KW-1185">Reference proteome</keyword>
<protein>
    <recommendedName>
        <fullName evidence="4">Major facilitator superfamily (MFS) profile domain-containing protein</fullName>
    </recommendedName>
</protein>
<dbReference type="Pfam" id="PF13347">
    <property type="entry name" value="MFS_2"/>
    <property type="match status" value="1"/>
</dbReference>
<evidence type="ECO:0008006" key="4">
    <source>
        <dbReference type="Google" id="ProtNLM"/>
    </source>
</evidence>
<dbReference type="PANTHER" id="PTHR23528:SF1">
    <property type="entry name" value="MAJOR FACILITATOR SUPERFAMILY (MFS) PROFILE DOMAIN-CONTAINING PROTEIN"/>
    <property type="match status" value="1"/>
</dbReference>
<dbReference type="PANTHER" id="PTHR23528">
    <property type="match status" value="1"/>
</dbReference>
<organism evidence="2 3">
    <name type="scientific">Streptomyces diastatochromogenes</name>
    <dbReference type="NCBI Taxonomy" id="42236"/>
    <lineage>
        <taxon>Bacteria</taxon>
        <taxon>Bacillati</taxon>
        <taxon>Actinomycetota</taxon>
        <taxon>Actinomycetes</taxon>
        <taxon>Kitasatosporales</taxon>
        <taxon>Streptomycetaceae</taxon>
        <taxon>Streptomyces</taxon>
    </lineage>
</organism>
<keyword evidence="1" id="KW-0472">Membrane</keyword>
<comment type="caution">
    <text evidence="2">The sequence shown here is derived from an EMBL/GenBank/DDBJ whole genome shotgun (WGS) entry which is preliminary data.</text>
</comment>
<dbReference type="OrthoDB" id="7584869at2"/>
<proteinExistence type="predicted"/>